<dbReference type="EMBL" id="AEUP01000010">
    <property type="protein sequence ID" value="EGE48671.1"/>
    <property type="molecule type" value="Genomic_DNA"/>
</dbReference>
<dbReference type="OrthoDB" id="2081253at2"/>
<reference evidence="1 2" key="1">
    <citation type="journal article" date="2011" name="Science">
        <title>Drosophila microbiome modulates host developmental and metabolic homeostasis via insulin signaling.</title>
        <authorList>
            <person name="Shin S.C."/>
            <person name="Kim S.H."/>
            <person name="You H."/>
            <person name="Kim B."/>
            <person name="Kim A.C."/>
            <person name="Lee K.A."/>
            <person name="Yoon J.H."/>
            <person name="Ryu J.H."/>
            <person name="Lee W.J."/>
        </authorList>
    </citation>
    <scope>NUCLEOTIDE SEQUENCE [LARGE SCALE GENOMIC DNA]</scope>
    <source>
        <strain evidence="1 2">DM001</strain>
    </source>
</reference>
<dbReference type="InterPro" id="IPR006522">
    <property type="entry name" value="Phage_virion_morphogenesis"/>
</dbReference>
<dbReference type="Proteomes" id="UP000018454">
    <property type="component" value="Unassembled WGS sequence"/>
</dbReference>
<dbReference type="Pfam" id="PF05069">
    <property type="entry name" value="Phage_tail_S"/>
    <property type="match status" value="1"/>
</dbReference>
<dbReference type="RefSeq" id="WP_006115541.1">
    <property type="nucleotide sequence ID" value="NZ_AEUP01000010.1"/>
</dbReference>
<gene>
    <name evidence="1" type="ORF">APO_0519</name>
</gene>
<protein>
    <submittedName>
        <fullName evidence="1">Phage Virion Morphogenesis Protein</fullName>
    </submittedName>
</protein>
<evidence type="ECO:0000313" key="1">
    <source>
        <dbReference type="EMBL" id="EGE48671.1"/>
    </source>
</evidence>
<comment type="caution">
    <text evidence="1">The sequence shown here is derived from an EMBL/GenBank/DDBJ whole genome shotgun (WGS) entry which is preliminary data.</text>
</comment>
<organism evidence="1 2">
    <name type="scientific">Acetobacter pomorum DM001</name>
    <dbReference type="NCBI Taxonomy" id="945681"/>
    <lineage>
        <taxon>Bacteria</taxon>
        <taxon>Pseudomonadati</taxon>
        <taxon>Pseudomonadota</taxon>
        <taxon>Alphaproteobacteria</taxon>
        <taxon>Acetobacterales</taxon>
        <taxon>Acetobacteraceae</taxon>
        <taxon>Acetobacter</taxon>
    </lineage>
</organism>
<name>F1YRI6_9PROT</name>
<accession>F1YRI6</accession>
<evidence type="ECO:0000313" key="2">
    <source>
        <dbReference type="Proteomes" id="UP000018454"/>
    </source>
</evidence>
<dbReference type="AlphaFoldDB" id="F1YRI6"/>
<proteinExistence type="predicted"/>
<sequence>MPSVIVSGSTQPIRSALDRIAAIGRDPGETLKAAGLAILNNTRRRMERGVDPNGVRWDSYAPLNTLYAKTKEGPGILRGDDWSRTGLYASLTVQRHGNSLVWGSTLPYSRIHQLGGIIQPKNKRWLSFEMGGILFHVDSVEIPARPYLGFTQEDREDVMYLLEEYLARAMRG</sequence>